<dbReference type="Proteomes" id="UP000230069">
    <property type="component" value="Unassembled WGS sequence"/>
</dbReference>
<gene>
    <name evidence="1" type="ORF">AQUCO_02800089v1</name>
</gene>
<protein>
    <submittedName>
        <fullName evidence="1">Uncharacterized protein</fullName>
    </submittedName>
</protein>
<name>A0A2G5D3U7_AQUCA</name>
<dbReference type="InParanoid" id="A0A2G5D3U7"/>
<sequence>MRYTHKGICIPANITTSKLIREMKLYLQTKLDDVQDTGINKFLLERIGLELKYKKRICIECKWDKPPARFTKLSCDGALNTHKAVCGGLLGDQHEELLRAYYGGTPEREIE</sequence>
<dbReference type="EMBL" id="KZ305045">
    <property type="protein sequence ID" value="PIA38186.1"/>
    <property type="molecule type" value="Genomic_DNA"/>
</dbReference>
<evidence type="ECO:0000313" key="1">
    <source>
        <dbReference type="EMBL" id="PIA38186.1"/>
    </source>
</evidence>
<evidence type="ECO:0000313" key="2">
    <source>
        <dbReference type="Proteomes" id="UP000230069"/>
    </source>
</evidence>
<dbReference type="AlphaFoldDB" id="A0A2G5D3U7"/>
<dbReference type="OrthoDB" id="695987at2759"/>
<organism evidence="1 2">
    <name type="scientific">Aquilegia coerulea</name>
    <name type="common">Rocky mountain columbine</name>
    <dbReference type="NCBI Taxonomy" id="218851"/>
    <lineage>
        <taxon>Eukaryota</taxon>
        <taxon>Viridiplantae</taxon>
        <taxon>Streptophyta</taxon>
        <taxon>Embryophyta</taxon>
        <taxon>Tracheophyta</taxon>
        <taxon>Spermatophyta</taxon>
        <taxon>Magnoliopsida</taxon>
        <taxon>Ranunculales</taxon>
        <taxon>Ranunculaceae</taxon>
        <taxon>Thalictroideae</taxon>
        <taxon>Aquilegia</taxon>
    </lineage>
</organism>
<accession>A0A2G5D3U7</accession>
<keyword evidence="2" id="KW-1185">Reference proteome</keyword>
<reference evidence="1 2" key="1">
    <citation type="submission" date="2017-09" db="EMBL/GenBank/DDBJ databases">
        <title>WGS assembly of Aquilegia coerulea Goldsmith.</title>
        <authorList>
            <person name="Hodges S."/>
            <person name="Kramer E."/>
            <person name="Nordborg M."/>
            <person name="Tomkins J."/>
            <person name="Borevitz J."/>
            <person name="Derieg N."/>
            <person name="Yan J."/>
            <person name="Mihaltcheva S."/>
            <person name="Hayes R.D."/>
            <person name="Rokhsar D."/>
        </authorList>
    </citation>
    <scope>NUCLEOTIDE SEQUENCE [LARGE SCALE GENOMIC DNA]</scope>
    <source>
        <strain evidence="2">cv. Goldsmith</strain>
    </source>
</reference>
<proteinExistence type="predicted"/>